<feature type="non-terminal residue" evidence="1">
    <location>
        <position position="1"/>
    </location>
</feature>
<dbReference type="EMBL" id="LXQA011367269">
    <property type="protein sequence ID" value="MCI94818.1"/>
    <property type="molecule type" value="Genomic_DNA"/>
</dbReference>
<proteinExistence type="predicted"/>
<name>A0A392W2G1_9FABA</name>
<protein>
    <submittedName>
        <fullName evidence="1">Uncharacterized protein</fullName>
    </submittedName>
</protein>
<reference evidence="1 2" key="1">
    <citation type="journal article" date="2018" name="Front. Plant Sci.">
        <title>Red Clover (Trifolium pratense) and Zigzag Clover (T. medium) - A Picture of Genomic Similarities and Differences.</title>
        <authorList>
            <person name="Dluhosova J."/>
            <person name="Istvanek J."/>
            <person name="Nedelnik J."/>
            <person name="Repkova J."/>
        </authorList>
    </citation>
    <scope>NUCLEOTIDE SEQUENCE [LARGE SCALE GENOMIC DNA]</scope>
    <source>
        <strain evidence="2">cv. 10/8</strain>
        <tissue evidence="1">Leaf</tissue>
    </source>
</reference>
<comment type="caution">
    <text evidence="1">The sequence shown here is derived from an EMBL/GenBank/DDBJ whole genome shotgun (WGS) entry which is preliminary data.</text>
</comment>
<evidence type="ECO:0000313" key="1">
    <source>
        <dbReference type="EMBL" id="MCI94818.1"/>
    </source>
</evidence>
<sequence>GWILEDVGRSSSYATGPIFLMICGRSRNNVLLASERYDVGWTSVDTVEVSRRPIDQPKTICPYGED</sequence>
<dbReference type="Proteomes" id="UP000265520">
    <property type="component" value="Unassembled WGS sequence"/>
</dbReference>
<accession>A0A392W2G1</accession>
<organism evidence="1 2">
    <name type="scientific">Trifolium medium</name>
    <dbReference type="NCBI Taxonomy" id="97028"/>
    <lineage>
        <taxon>Eukaryota</taxon>
        <taxon>Viridiplantae</taxon>
        <taxon>Streptophyta</taxon>
        <taxon>Embryophyta</taxon>
        <taxon>Tracheophyta</taxon>
        <taxon>Spermatophyta</taxon>
        <taxon>Magnoliopsida</taxon>
        <taxon>eudicotyledons</taxon>
        <taxon>Gunneridae</taxon>
        <taxon>Pentapetalae</taxon>
        <taxon>rosids</taxon>
        <taxon>fabids</taxon>
        <taxon>Fabales</taxon>
        <taxon>Fabaceae</taxon>
        <taxon>Papilionoideae</taxon>
        <taxon>50 kb inversion clade</taxon>
        <taxon>NPAAA clade</taxon>
        <taxon>Hologalegina</taxon>
        <taxon>IRL clade</taxon>
        <taxon>Trifolieae</taxon>
        <taxon>Trifolium</taxon>
    </lineage>
</organism>
<dbReference type="AlphaFoldDB" id="A0A392W2G1"/>
<evidence type="ECO:0000313" key="2">
    <source>
        <dbReference type="Proteomes" id="UP000265520"/>
    </source>
</evidence>
<keyword evidence="2" id="KW-1185">Reference proteome</keyword>